<dbReference type="PANTHER" id="PTHR33099:SF7">
    <property type="entry name" value="MYND-TYPE DOMAIN-CONTAINING PROTEIN"/>
    <property type="match status" value="1"/>
</dbReference>
<dbReference type="RefSeq" id="XP_016256000.1">
    <property type="nucleotide sequence ID" value="XM_016413620.1"/>
</dbReference>
<evidence type="ECO:0000256" key="1">
    <source>
        <dbReference type="SAM" id="MobiDB-lite"/>
    </source>
</evidence>
<dbReference type="OrthoDB" id="4157600at2759"/>
<dbReference type="GeneID" id="27363948"/>
<evidence type="ECO:0000313" key="3">
    <source>
        <dbReference type="Proteomes" id="UP000053342"/>
    </source>
</evidence>
<gene>
    <name evidence="2" type="ORF">PV06_11874</name>
</gene>
<dbReference type="Proteomes" id="UP000053342">
    <property type="component" value="Unassembled WGS sequence"/>
</dbReference>
<dbReference type="VEuPathDB" id="FungiDB:PV06_11874"/>
<proteinExistence type="predicted"/>
<protein>
    <submittedName>
        <fullName evidence="2">Uncharacterized protein</fullName>
    </submittedName>
</protein>
<dbReference type="Gene3D" id="2.60.120.620">
    <property type="entry name" value="q2cbj1_9rhob like domain"/>
    <property type="match status" value="1"/>
</dbReference>
<organism evidence="2 3">
    <name type="scientific">Exophiala oligosperma</name>
    <dbReference type="NCBI Taxonomy" id="215243"/>
    <lineage>
        <taxon>Eukaryota</taxon>
        <taxon>Fungi</taxon>
        <taxon>Dikarya</taxon>
        <taxon>Ascomycota</taxon>
        <taxon>Pezizomycotina</taxon>
        <taxon>Eurotiomycetes</taxon>
        <taxon>Chaetothyriomycetidae</taxon>
        <taxon>Chaetothyriales</taxon>
        <taxon>Herpotrichiellaceae</taxon>
        <taxon>Exophiala</taxon>
    </lineage>
</organism>
<keyword evidence="3" id="KW-1185">Reference proteome</keyword>
<dbReference type="AlphaFoldDB" id="A0A0D2DJ80"/>
<dbReference type="PANTHER" id="PTHR33099">
    <property type="entry name" value="FE2OG DIOXYGENASE DOMAIN-CONTAINING PROTEIN"/>
    <property type="match status" value="1"/>
</dbReference>
<sequence>MSCEEGFSDEEDHLEPLRSQILGCLDGIHTVGSFVTSAHDVEHVHPGLVVSGIGPIRLPLCQDDANALIGVSRRAPFGKGSKTLVDETVRKTWEIDGKELSFKHEAWYNWLDGVVGNVSKGLGVHGGAGNVRAELYKLLVYEKGAFFKPHKDTEKTKDMFGTLVICLPCEHVGGGVRLIHGLDERVLETDKCSSYGVSYLAWYSDVSHEVLSVQSGYRFVLTYNLINTTSDRHPSAAALDVEQSNIEATLAEWCSMSDKPRFMCYVLQHKYTSAKLRLSGLKGDDYYRCCQLDRACRSNGRFCLVLARLELTVTRINDEDYLDQDDEEYLDQGDEELCLNDIVTLEGFQLQHSLTIRKDSLAQRRLYESREHDEQWGGEHLGNQHADIQQVYRDAVAVIVSRDKMTEFLLGNGHTFAHYAEFLQRLLAELKGQNGDEGHLFREMIVQTCQKHTERRYHNSGDKDRFMGATAIASLQIENPEAAQAALYAVEDSFDASTFQNLGRLGFEKTRQFCTEAFSRISKLHLVARGLRAFRSGVPSDVQLDASEASERAVYQWAVDVLLKALSSIVEVLPKDAGAIVQIIDAYEDERLLGSMNAFVSRFSDDATFINTLFAEILCYSETVQKPNLLVQRLVPSIFDKAISSFRLDQFWSLSKPREDYPFSSWPDIISHSEKSEKDASVVASLYRQLVRDDLDKAGQFLEKIANDTASIHQDDLDRFVIPLLCEMIDILERQPSEAAPFYSKVISTYIERTVQKEPPKPQDWSLPDDARECYWSDCTYCPVVREFLGNPSREDWDFTISEDRYYDFTRHLPFHYTTTREKRGEHYDIKVTKSLKTWEREHEAWRGRFERAQSALRRLPESSLRRCLGDGEYQDLMGLQIVKLPTADVATDPPNSAQAEAAGKRKRKRRRL</sequence>
<evidence type="ECO:0000313" key="2">
    <source>
        <dbReference type="EMBL" id="KIW35784.1"/>
    </source>
</evidence>
<feature type="region of interest" description="Disordered" evidence="1">
    <location>
        <begin position="889"/>
        <end position="913"/>
    </location>
</feature>
<accession>A0A0D2DJ80</accession>
<dbReference type="EMBL" id="KN847420">
    <property type="protein sequence ID" value="KIW35784.1"/>
    <property type="molecule type" value="Genomic_DNA"/>
</dbReference>
<reference evidence="2 3" key="1">
    <citation type="submission" date="2015-01" db="EMBL/GenBank/DDBJ databases">
        <title>The Genome Sequence of Exophiala oligosperma CBS72588.</title>
        <authorList>
            <consortium name="The Broad Institute Genomics Platform"/>
            <person name="Cuomo C."/>
            <person name="de Hoog S."/>
            <person name="Gorbushina A."/>
            <person name="Stielow B."/>
            <person name="Teixiera M."/>
            <person name="Abouelleil A."/>
            <person name="Chapman S.B."/>
            <person name="Priest M."/>
            <person name="Young S.K."/>
            <person name="Wortman J."/>
            <person name="Nusbaum C."/>
            <person name="Birren B."/>
        </authorList>
    </citation>
    <scope>NUCLEOTIDE SEQUENCE [LARGE SCALE GENOMIC DNA]</scope>
    <source>
        <strain evidence="2 3">CBS 72588</strain>
    </source>
</reference>
<dbReference type="HOGENOM" id="CLU_007520_1_0_1"/>
<name>A0A0D2DJ80_9EURO</name>